<feature type="domain" description="RGS" evidence="2">
    <location>
        <begin position="171"/>
        <end position="283"/>
    </location>
</feature>
<name>A0A7S0D3A9_9EUKA</name>
<dbReference type="EMBL" id="HBEM01009294">
    <property type="protein sequence ID" value="CAD8441927.1"/>
    <property type="molecule type" value="Transcribed_RNA"/>
</dbReference>
<accession>A0A7S0D3A9</accession>
<dbReference type="InterPro" id="IPR044926">
    <property type="entry name" value="RGS_subdomain_2"/>
</dbReference>
<proteinExistence type="predicted"/>
<dbReference type="InterPro" id="IPR036305">
    <property type="entry name" value="RGS_sf"/>
</dbReference>
<dbReference type="SUPFAM" id="SSF48097">
    <property type="entry name" value="Regulator of G-protein signaling, RGS"/>
    <property type="match status" value="1"/>
</dbReference>
<gene>
    <name evidence="3" type="ORF">LAMO00422_LOCUS6513</name>
</gene>
<evidence type="ECO:0000313" key="3">
    <source>
        <dbReference type="EMBL" id="CAD8441927.1"/>
    </source>
</evidence>
<dbReference type="PROSITE" id="PS50132">
    <property type="entry name" value="RGS"/>
    <property type="match status" value="1"/>
</dbReference>
<organism evidence="3">
    <name type="scientific">Amorphochlora amoebiformis</name>
    <dbReference type="NCBI Taxonomy" id="1561963"/>
    <lineage>
        <taxon>Eukaryota</taxon>
        <taxon>Sar</taxon>
        <taxon>Rhizaria</taxon>
        <taxon>Cercozoa</taxon>
        <taxon>Chlorarachniophyceae</taxon>
        <taxon>Amorphochlora</taxon>
    </lineage>
</organism>
<sequence length="442" mass="50321">MIKIKMGSQRSVDPEHKSENRCAQSDSKMVIGNLDQETQRNQDSDPKLSISDHKLLSSAKNKSKLRSKLGIDDDDQLDDALKEVEYQKKSRQNTANNLKKMGRKAMQMFFGKSTNKAATMFGISKAMTNSELKCLKKAKFKNCKRKSDFFEYQETNADLMGLGVELDGKSSMDDILSTHIGIQYMKAFSEKERSTENVNFLVESHLLLKNSKRIINKLKQEVKLIYEKYIEPEAEKQVNLPAKLSTNMTEQLTEGNIVKILEAFEKCNESVNKMVSVDTLIRFKGDKLWEECRMKAKVAKLWKIDAVPLNIEIERGLLTGNSLDSSTQLSIKMTVRPKNGQTIVRTTNAVSADKCLWGEKYTFQFIPLKGIIELELLLSGIMLGRTIGYAQIHLESFRGKVVQERNVPFFKDKALNEKLGFIVDCELSIVKDFLEDIRNMAI</sequence>
<dbReference type="InterPro" id="IPR016137">
    <property type="entry name" value="RGS"/>
</dbReference>
<dbReference type="PANTHER" id="PTHR10845">
    <property type="entry name" value="REGULATOR OF G PROTEIN SIGNALING"/>
    <property type="match status" value="1"/>
</dbReference>
<evidence type="ECO:0000256" key="1">
    <source>
        <dbReference type="SAM" id="MobiDB-lite"/>
    </source>
</evidence>
<feature type="region of interest" description="Disordered" evidence="1">
    <location>
        <begin position="1"/>
        <end position="53"/>
    </location>
</feature>
<reference evidence="3" key="1">
    <citation type="submission" date="2021-01" db="EMBL/GenBank/DDBJ databases">
        <authorList>
            <person name="Corre E."/>
            <person name="Pelletier E."/>
            <person name="Niang G."/>
            <person name="Scheremetjew M."/>
            <person name="Finn R."/>
            <person name="Kale V."/>
            <person name="Holt S."/>
            <person name="Cochrane G."/>
            <person name="Meng A."/>
            <person name="Brown T."/>
            <person name="Cohen L."/>
        </authorList>
    </citation>
    <scope>NUCLEOTIDE SEQUENCE</scope>
    <source>
        <strain evidence="3">CCMP2058</strain>
    </source>
</reference>
<evidence type="ECO:0000259" key="2">
    <source>
        <dbReference type="PROSITE" id="PS50132"/>
    </source>
</evidence>
<dbReference type="AlphaFoldDB" id="A0A7S0D3A9"/>
<protein>
    <recommendedName>
        <fullName evidence="2">RGS domain-containing protein</fullName>
    </recommendedName>
</protein>
<dbReference type="SMART" id="SM00315">
    <property type="entry name" value="RGS"/>
    <property type="match status" value="1"/>
</dbReference>
<dbReference type="PANTHER" id="PTHR10845:SF192">
    <property type="entry name" value="DOUBLE HIT, ISOFORM B"/>
    <property type="match status" value="1"/>
</dbReference>
<dbReference type="Gene3D" id="1.10.167.10">
    <property type="entry name" value="Regulator of G-protein Signalling 4, domain 2"/>
    <property type="match status" value="1"/>
</dbReference>
<dbReference type="Pfam" id="PF00615">
    <property type="entry name" value="RGS"/>
    <property type="match status" value="1"/>
</dbReference>
<feature type="compositionally biased region" description="Basic and acidic residues" evidence="1">
    <location>
        <begin position="37"/>
        <end position="53"/>
    </location>
</feature>